<feature type="region of interest" description="Disordered" evidence="9">
    <location>
        <begin position="1581"/>
        <end position="1614"/>
    </location>
</feature>
<evidence type="ECO:0000256" key="6">
    <source>
        <dbReference type="ARBA" id="ARBA00023242"/>
    </source>
</evidence>
<keyword evidence="6" id="KW-0539">Nucleus</keyword>
<reference evidence="11" key="1">
    <citation type="submission" date="2025-08" db="UniProtKB">
        <authorList>
            <consortium name="Ensembl"/>
        </authorList>
    </citation>
    <scope>IDENTIFICATION</scope>
</reference>
<organism evidence="11 12">
    <name type="scientific">Sinocyclocheilus anshuiensis</name>
    <dbReference type="NCBI Taxonomy" id="1608454"/>
    <lineage>
        <taxon>Eukaryota</taxon>
        <taxon>Metazoa</taxon>
        <taxon>Chordata</taxon>
        <taxon>Craniata</taxon>
        <taxon>Vertebrata</taxon>
        <taxon>Euteleostomi</taxon>
        <taxon>Actinopterygii</taxon>
        <taxon>Neopterygii</taxon>
        <taxon>Teleostei</taxon>
        <taxon>Ostariophysi</taxon>
        <taxon>Cypriniformes</taxon>
        <taxon>Cyprinidae</taxon>
        <taxon>Cyprininae</taxon>
        <taxon>Sinocyclocheilus</taxon>
    </lineage>
</organism>
<protein>
    <recommendedName>
        <fullName evidence="7">Calcineurin-binding protein cabin-1</fullName>
    </recommendedName>
    <alternativeName>
        <fullName evidence="8">Calcineurin inhibitor</fullName>
    </alternativeName>
</protein>
<evidence type="ECO:0000256" key="2">
    <source>
        <dbReference type="ARBA" id="ARBA00022553"/>
    </source>
</evidence>
<dbReference type="InterPro" id="IPR019734">
    <property type="entry name" value="TPR_rpt"/>
</dbReference>
<feature type="region of interest" description="Disordered" evidence="9">
    <location>
        <begin position="1700"/>
        <end position="1723"/>
    </location>
</feature>
<evidence type="ECO:0000256" key="5">
    <source>
        <dbReference type="ARBA" id="ARBA00022853"/>
    </source>
</evidence>
<name>A0A671KT97_9TELE</name>
<evidence type="ECO:0000256" key="9">
    <source>
        <dbReference type="SAM" id="MobiDB-lite"/>
    </source>
</evidence>
<dbReference type="SMART" id="SM00028">
    <property type="entry name" value="TPR"/>
    <property type="match status" value="3"/>
</dbReference>
<reference evidence="11" key="2">
    <citation type="submission" date="2025-09" db="UniProtKB">
        <authorList>
            <consortium name="Ensembl"/>
        </authorList>
    </citation>
    <scope>IDENTIFICATION</scope>
</reference>
<evidence type="ECO:0000259" key="10">
    <source>
        <dbReference type="Pfam" id="PF09047"/>
    </source>
</evidence>
<dbReference type="GO" id="GO:0005634">
    <property type="term" value="C:nucleus"/>
    <property type="evidence" value="ECO:0007669"/>
    <property type="project" value="UniProtKB-SubCell"/>
</dbReference>
<dbReference type="Ensembl" id="ENSSANT00000009387.1">
    <property type="protein sequence ID" value="ENSSANP00000008758.1"/>
    <property type="gene ID" value="ENSSANG00000003631.1"/>
</dbReference>
<dbReference type="InterPro" id="IPR011990">
    <property type="entry name" value="TPR-like_helical_dom_sf"/>
</dbReference>
<keyword evidence="2" id="KW-0597">Phosphoprotein</keyword>
<dbReference type="CDD" id="cd13839">
    <property type="entry name" value="MEF2_binding"/>
    <property type="match status" value="1"/>
</dbReference>
<dbReference type="PANTHER" id="PTHR15502">
    <property type="entry name" value="CALCINEURIN-BINDING PROTEIN CABIN 1-RELATED"/>
    <property type="match status" value="1"/>
</dbReference>
<feature type="domain" description="Calcineurin-binding protein cabin-1 MEF2-binding" evidence="10">
    <location>
        <begin position="1944"/>
        <end position="1978"/>
    </location>
</feature>
<dbReference type="FunFam" id="1.25.40.10:FF:000076">
    <property type="entry name" value="calcineurin-binding protein cabin-1 isoform X1"/>
    <property type="match status" value="1"/>
</dbReference>
<keyword evidence="12" id="KW-1185">Reference proteome</keyword>
<dbReference type="Gene3D" id="1.25.40.10">
    <property type="entry name" value="Tetratricopeptide repeat domain"/>
    <property type="match status" value="2"/>
</dbReference>
<comment type="subcellular location">
    <subcellularLocation>
        <location evidence="1">Nucleus</location>
    </subcellularLocation>
</comment>
<feature type="region of interest" description="Disordered" evidence="9">
    <location>
        <begin position="1855"/>
        <end position="1876"/>
    </location>
</feature>
<feature type="compositionally biased region" description="Acidic residues" evidence="9">
    <location>
        <begin position="1995"/>
        <end position="2008"/>
    </location>
</feature>
<sequence>QIRIAALNAASHAADEHEDAFRSTKTSQTKEAQEAEAFALYHKALDLQKHDKFDESAKAYHELLRTPLLKEAVASEDEKVGLKHPGLMLKYSTYKNLASLAVLKDDLDTAMDFYVQAVMLDSTDVNMWFKLGKLALKKASMPLARHAFEVGLRCNPDHWPCLDSLITVLYALSDYSCCLYYICKALEKDTGYSKGRVLKEKIFEEQSCLRRDSMKMFSKLDVSVQYVDVDEEEAHSIVEEALELRRQRQAKLTRHPVADLQLVQPIKYFTWKSVGESFLAMYKHQNACLVPRPDFGRRIDLSMYRDLDYLVQAPTSTPAPATVVPVARVPVCPHPPSSLSSPLDAALNDKVKKGTKRKRVVEDTVETAKRRSARVRNTKCKKEEKIDFQELLLKFLPSRLKKFEDDEDEESLSNLDSQCDGKPGSQLNRGSNSSEYIVSMESERKEVHAFLLANMQNGGILELMMRYLKVVGQKFLEEWPAGHSTAVLDLFNCWRKHSAGLPNPLLRDSSNQHIKEMMLMCLCCLELQLEQKSMMKGKNMSQRKAMSGSGRDCGDADGLETRFQTDMFLLTMASSQRDLFEDDWLAFAVRVHWLKARYLTFQVRELSITESPVVSHLVILTSANLHINRVYLEKIHLHLKNYYLCEVFALLFDTGDYQSVVRLLQPTLSFGPGSARMKPLDYISSAPERPAQLLLLQSSLLRLKDYSSCLETSEVSLNEAIQHLNSGLPSSPSAKEEWVSTVTALLRAIESCITDKPELLIHTPRSTNLPRLANNLIQVCLIANSMVLPDDPKEAHFSSLLPWILLYHLIKQEEAAFDCMLCVCLCSVEDDTPLLPSSLMLLNTAHEYLGRRSWCCNSDGALLKFFVRVLRERLSGHENLPYKEDLETALEQCFFCLYAYPSKKSKARYLEEHSAPQVELHWDDAVFMFEYFKPKTLPEFDSYKTSTVSVDLANLLKRLSGIIPRNDGPTIAVDDVSAYIEGGALKVPALPEGASPAPPVVNELYYLLADYHFKNKEQSKAIKFYVHDICMCPNRFDSWAGMALARASRIQDKLNSNELRSDGPIWKNSLAVLTCFKRALEIDSSNLSLWIEYGTMSYALHSFASRQLKQWKHELPPDLIKQMEERRDSMLETASQCFQSASHCGGDEEEWLIHYMLGKIAEKHKLLPKDYLQLYKKSAHYLHEEAARYPRKIHYHNPPDLAMEALEVCSEIELICTLLFKSWYKGFLLTKVLFFNMLAEAAVGPFARGEEKTAPKTSIDKEKLPSINDEDSPLATSSVTSVVAPTTSLPGDGAAGASSPPYVVTPVDHDYIKRKKQSQDSVAGLSDSSSLQDVFMDATSSQDSSHKVDPGKCSIFPEESNATGKEKPATIEDAGIDPSSSKHVHNAKSHYIVKNPPPPLEVIELPKCLPPGRREQRKTLVHVCVRSLFLCLSRFPQHYKSLYRLAHLYAYSRTHKNLQWARDVLLGSSVPWQQLKHMPAQGLFCERNKTNLFNGIWRIPVDEIDRPGSFASHMNRSIVLLLDVLSQLKDHHTLLKISLMLQRTPEQGKKYLRDVDRQVLAKRAFFFTVKVLEDNLDKLTGDPKCSHATQPKAGLPDTPKATGSETGPPGIPQQCSATLQLSLEPLIQAAEAAVHPREGTSALAEPMELGPGSWPGADKVPESSRVSELSLEELSISSKQQQLQNQVNAAKGALTMVTTPTASNPTPLPSTPEVGPQQRPNRKRKLLDDVESGKTLLLDAYRVWQQGQKGMTYDLRRIEKIMSETYMLIKQVRKDAILKEMVNSWHCFSVPSVSQISGDAPSTPKFSKDQRDFFFPASFSTPCLHTHTYPAPTQDGEAKLSKTPRPLLIQTQTHSTPTQIYCPPSSQPDQSQQRKTPCQPIASMAFLPHTGTASIGFLVESDQSEQADACRIRSRIPPNMPKLVIPSTVTKFPPEITVTPPTPTLLSPKGSISEETKQKLKNVILSSQSAANVKNDTLAQPALEVQETSSLESSMESESDEEDDYMDI</sequence>
<feature type="region of interest" description="Disordered" evidence="9">
    <location>
        <begin position="7"/>
        <end position="28"/>
    </location>
</feature>
<accession>A0A671KT97</accession>
<evidence type="ECO:0000256" key="3">
    <source>
        <dbReference type="ARBA" id="ARBA00022737"/>
    </source>
</evidence>
<feature type="region of interest" description="Disordered" evidence="9">
    <location>
        <begin position="1249"/>
        <end position="1279"/>
    </location>
</feature>
<proteinExistence type="predicted"/>
<dbReference type="InterPro" id="IPR033053">
    <property type="entry name" value="Hir3/CABIN1"/>
</dbReference>
<feature type="region of interest" description="Disordered" evidence="9">
    <location>
        <begin position="406"/>
        <end position="432"/>
    </location>
</feature>
<keyword evidence="4" id="KW-0802">TPR repeat</keyword>
<evidence type="ECO:0000256" key="1">
    <source>
        <dbReference type="ARBA" id="ARBA00004123"/>
    </source>
</evidence>
<gene>
    <name evidence="11" type="primary">LOC107698076</name>
</gene>
<dbReference type="GO" id="GO:0031491">
    <property type="term" value="F:nucleosome binding"/>
    <property type="evidence" value="ECO:0007669"/>
    <property type="project" value="TreeGrafter"/>
</dbReference>
<keyword evidence="5" id="KW-0156">Chromatin regulator</keyword>
<dbReference type="FunFam" id="1.25.40.10:FF:000654">
    <property type="entry name" value="Calcineurin-binding protein 1"/>
    <property type="match status" value="1"/>
</dbReference>
<evidence type="ECO:0000313" key="12">
    <source>
        <dbReference type="Proteomes" id="UP000472260"/>
    </source>
</evidence>
<keyword evidence="3" id="KW-0677">Repeat</keyword>
<evidence type="ECO:0000313" key="11">
    <source>
        <dbReference type="Ensembl" id="ENSSANP00000008758.1"/>
    </source>
</evidence>
<evidence type="ECO:0000256" key="4">
    <source>
        <dbReference type="ARBA" id="ARBA00022803"/>
    </source>
</evidence>
<dbReference type="Pfam" id="PF09047">
    <property type="entry name" value="MEF2_binding"/>
    <property type="match status" value="1"/>
</dbReference>
<feature type="compositionally biased region" description="Low complexity" evidence="9">
    <location>
        <begin position="1863"/>
        <end position="1873"/>
    </location>
</feature>
<dbReference type="InterPro" id="IPR015134">
    <property type="entry name" value="MEF2-bd"/>
</dbReference>
<dbReference type="PANTHER" id="PTHR15502:SF7">
    <property type="entry name" value="CALCINEURIN-BINDING PROTEIN CABIN-1"/>
    <property type="match status" value="1"/>
</dbReference>
<dbReference type="GO" id="GO:0006325">
    <property type="term" value="P:chromatin organization"/>
    <property type="evidence" value="ECO:0007669"/>
    <property type="project" value="UniProtKB-KW"/>
</dbReference>
<feature type="compositionally biased region" description="Basic and acidic residues" evidence="9">
    <location>
        <begin position="1249"/>
        <end position="1264"/>
    </location>
</feature>
<evidence type="ECO:0000256" key="7">
    <source>
        <dbReference type="ARBA" id="ARBA00071005"/>
    </source>
</evidence>
<dbReference type="Proteomes" id="UP000472260">
    <property type="component" value="Unassembled WGS sequence"/>
</dbReference>
<dbReference type="SUPFAM" id="SSF48452">
    <property type="entry name" value="TPR-like"/>
    <property type="match status" value="2"/>
</dbReference>
<evidence type="ECO:0000256" key="8">
    <source>
        <dbReference type="ARBA" id="ARBA00078627"/>
    </source>
</evidence>
<feature type="compositionally biased region" description="Basic and acidic residues" evidence="9">
    <location>
        <begin position="13"/>
        <end position="22"/>
    </location>
</feature>
<feature type="region of interest" description="Disordered" evidence="9">
    <location>
        <begin position="1970"/>
        <end position="2008"/>
    </location>
</feature>